<gene>
    <name evidence="1" type="ORF">PGIGA_G00165000</name>
</gene>
<comment type="caution">
    <text evidence="1">The sequence shown here is derived from an EMBL/GenBank/DDBJ whole genome shotgun (WGS) entry which is preliminary data.</text>
</comment>
<organism evidence="1 2">
    <name type="scientific">Pangasianodon gigas</name>
    <name type="common">Mekong giant catfish</name>
    <name type="synonym">Pangasius gigas</name>
    <dbReference type="NCBI Taxonomy" id="30993"/>
    <lineage>
        <taxon>Eukaryota</taxon>
        <taxon>Metazoa</taxon>
        <taxon>Chordata</taxon>
        <taxon>Craniata</taxon>
        <taxon>Vertebrata</taxon>
        <taxon>Euteleostomi</taxon>
        <taxon>Actinopterygii</taxon>
        <taxon>Neopterygii</taxon>
        <taxon>Teleostei</taxon>
        <taxon>Ostariophysi</taxon>
        <taxon>Siluriformes</taxon>
        <taxon>Pangasiidae</taxon>
        <taxon>Pangasianodon</taxon>
    </lineage>
</organism>
<dbReference type="Proteomes" id="UP000829447">
    <property type="component" value="Linkage Group LG26"/>
</dbReference>
<accession>A0ACC5XSD1</accession>
<evidence type="ECO:0000313" key="1">
    <source>
        <dbReference type="EMBL" id="MCI4394072.1"/>
    </source>
</evidence>
<reference evidence="1 2" key="1">
    <citation type="journal article" date="2022" name="bioRxiv">
        <title>An ancient truncated duplication of the anti-Mullerian hormone receptor type 2 gene is a potential conserved master sex determinant in the Pangasiidae catfish family.</title>
        <authorList>
            <person name="Wen M."/>
            <person name="Pan Q."/>
            <person name="Jouanno E."/>
            <person name="Montfort J."/>
            <person name="Zahm M."/>
            <person name="Cabau C."/>
            <person name="Klopp C."/>
            <person name="Iampietro C."/>
            <person name="Roques C."/>
            <person name="Bouchez O."/>
            <person name="Castinel A."/>
            <person name="Donnadieu C."/>
            <person name="Parrinello H."/>
            <person name="Poncet C."/>
            <person name="Belmonte E."/>
            <person name="Gautier V."/>
            <person name="Avarre J.-C."/>
            <person name="Dugue R."/>
            <person name="Gustiano R."/>
            <person name="Ha T.T.T."/>
            <person name="Campet M."/>
            <person name="Sriphairoj K."/>
            <person name="Ribolli J."/>
            <person name="de Almeida F.L."/>
            <person name="Desvignes T."/>
            <person name="Postlethwait J.H."/>
            <person name="Bucao C.F."/>
            <person name="Robinson-Rechavi M."/>
            <person name="Bobe J."/>
            <person name="Herpin A."/>
            <person name="Guiguen Y."/>
        </authorList>
    </citation>
    <scope>NUCLEOTIDE SEQUENCE [LARGE SCALE GENOMIC DNA]</scope>
    <source>
        <strain evidence="1">YG-Dec2019</strain>
    </source>
</reference>
<proteinExistence type="predicted"/>
<evidence type="ECO:0000313" key="2">
    <source>
        <dbReference type="Proteomes" id="UP000829447"/>
    </source>
</evidence>
<dbReference type="EMBL" id="CM040479">
    <property type="protein sequence ID" value="MCI4394072.1"/>
    <property type="molecule type" value="Genomic_DNA"/>
</dbReference>
<keyword evidence="2" id="KW-1185">Reference proteome</keyword>
<protein>
    <submittedName>
        <fullName evidence="1">Uncharacterized protein</fullName>
    </submittedName>
</protein>
<sequence>MKPQRAGLRRGGSVCVAEREVRVRFAPSPTGFLHLGGLRTALYNFLFAKQHGGTFILRLEDTDRSRIVHGAAQDIEHTLEWAGFLHLGGLRTALYNFLFAKQHGGTFILRLEDTDRSRIVHGAAQDIEHTLEWAGIPPDESVSRGGFLHLGGLRTALYNFLFAKQHGGTFILRLEDTDRSRIVHGAAQDIEHTLEWAGIPPDESVSRGGNRVGRNLNELISEFNVSKIVTHSAVLDLSKLPEFNRVHLQRRIEDELQCRLLVDEVRNLLTLTYSDQIQEQEVLNHNYILRVLHMRKRHISSVKDLLSPMYSYLWLRPSVSRQQLEEMSAESHDIITHVMLVVKGCNGEYTPEFLTAELKLIAKKLKKTKYSNRVGRNLNELISEFNVSKIVTHSAVLDLSKLPEFNRVHLQRRIEDELQCRLLVDEVRNLLTLTYSDQIQEQEVLNHNYILRVLHMRKRHISSVKDLLSPMYSYLWLRPSVSRQQLEEMSAESHDIITHVMLVVKGCNGEYTPEFLTAELKLIAKKLKKTKYSSVMKLLRLALTGQQQGPSVGEIMVSLGEDEYLGVWSTEQVKQRVTEVFYSWTQWLKDEPKVQEAYSMLKKQGIVKKDPKLPDTIAMPPPSPRQEVSVFDKEDKSKLLSRLLKSGRPEDLQMANTLIKSTLQEEQEKMEKENRRVNTLQEVEKCTSQLKLLLSQHHTQPTPEMQDLYERCDRLRSKLFRLASDTVDNNEALAEILRRNDELTHVMTLYREKTQKPQTETDTTLVSPVKSYHLIDFSVLGDGVPCGQVEQSTTLLQDEEQQKIHGADSSRDTLSVKSYLDDLLQLEDTVNIMRETGQMEMAYRNEDYSTHSASVLSAAEPELQSRSASSDNQPIASGGVPKPCPASSLADITVSLDSVKPSHIKPITVFNHRGVHVSLHFTKEAPPSHPDVAVIIVSVVNTSPLPVSDFLFLAAVPKNMCVRLQAATGSTLPPYSPLLPPAALSQILLLSNPLRKPVRLRFRVTLILGQERLQQDGDIDQFPQWNSWIHL</sequence>
<name>A0ACC5XSD1_PANGG</name>